<dbReference type="OrthoDB" id="1261251at2"/>
<evidence type="ECO:0000313" key="2">
    <source>
        <dbReference type="Proteomes" id="UP000292547"/>
    </source>
</evidence>
<evidence type="ECO:0000313" key="1">
    <source>
        <dbReference type="EMBL" id="QBJ90439.1"/>
    </source>
</evidence>
<gene>
    <name evidence="1" type="ORF">D0Z67_09040</name>
</gene>
<proteinExistence type="predicted"/>
<dbReference type="Proteomes" id="UP000292547">
    <property type="component" value="Chromosome"/>
</dbReference>
<dbReference type="AlphaFoldDB" id="A0A4P6TSQ9"/>
<dbReference type="STRING" id="73044.GCA_000725795_00785"/>
<dbReference type="Gene3D" id="1.10.3680.10">
    <property type="entry name" value="TerB-like"/>
    <property type="match status" value="1"/>
</dbReference>
<accession>A0A4P6TSQ9</accession>
<dbReference type="EMBL" id="CP032229">
    <property type="protein sequence ID" value="QBJ90439.1"/>
    <property type="molecule type" value="Genomic_DNA"/>
</dbReference>
<dbReference type="RefSeq" id="WP_031179622.1">
    <property type="nucleotide sequence ID" value="NZ_CP032229.1"/>
</dbReference>
<dbReference type="SUPFAM" id="SSF158682">
    <property type="entry name" value="TerB-like"/>
    <property type="match status" value="1"/>
</dbReference>
<dbReference type="InterPro" id="IPR029024">
    <property type="entry name" value="TerB-like"/>
</dbReference>
<name>A0A4P6TSQ9_STRSO</name>
<sequence>MLPVRGRDGRATGFVRHLLGSRTAWTPQGDGEFFCPGCGGDRNYQRLTGRTRLTVLGVPVLARGTTGPVVECASCLHRFGVETLDHPTTRRLSVLLRDAVHAVAVSVLAAGGSGSRAALEAAAETVRAAGCEEDAAERLAMTLDGGDPRPALTALAPHLAAPGRESLLLDAALIALADGPYTPAEHTALTVAGEALLLPAEVVERVLTAARMPS</sequence>
<keyword evidence="2" id="KW-1185">Reference proteome</keyword>
<protein>
    <submittedName>
        <fullName evidence="1">TerB family tellurite resistance protein</fullName>
    </submittedName>
</protein>
<dbReference type="KEGG" id="sseo:D0Z67_09040"/>
<reference evidence="1 2" key="1">
    <citation type="submission" date="2018-08" db="EMBL/GenBank/DDBJ databases">
        <title>The complete genome sequence of Streptomyces seoulensis, a pioneer strain for nickel superoxide dismutase discovery.</title>
        <authorList>
            <person name="Shin J."/>
            <person name="Lee J.-S."/>
            <person name="Lee E.-J."/>
            <person name="Youn H.-D."/>
        </authorList>
    </citation>
    <scope>NUCLEOTIDE SEQUENCE [LARGE SCALE GENOMIC DNA]</scope>
    <source>
        <strain evidence="1 2">KCTC 9819</strain>
    </source>
</reference>
<organism evidence="1 2">
    <name type="scientific">Streptomyces seoulensis</name>
    <dbReference type="NCBI Taxonomy" id="73044"/>
    <lineage>
        <taxon>Bacteria</taxon>
        <taxon>Bacillati</taxon>
        <taxon>Actinomycetota</taxon>
        <taxon>Actinomycetes</taxon>
        <taxon>Kitasatosporales</taxon>
        <taxon>Streptomycetaceae</taxon>
        <taxon>Streptomyces</taxon>
    </lineage>
</organism>
<dbReference type="GeneID" id="300099076"/>